<dbReference type="PANTHER" id="PTHR45648">
    <property type="entry name" value="GDSL LIPASE/ACYLHYDROLASE FAMILY PROTEIN (AFU_ORTHOLOGUE AFUA_4G14700)"/>
    <property type="match status" value="1"/>
</dbReference>
<keyword evidence="1" id="KW-0378">Hydrolase</keyword>
<reference evidence="3" key="1">
    <citation type="submission" date="2023-11" db="EMBL/GenBank/DDBJ databases">
        <authorList>
            <person name="Alioto T."/>
            <person name="Alioto T."/>
            <person name="Gomez Garrido J."/>
        </authorList>
    </citation>
    <scope>NUCLEOTIDE SEQUENCE</scope>
</reference>
<feature type="chain" id="PRO_5042569603" evidence="2">
    <location>
        <begin position="18"/>
        <end position="335"/>
    </location>
</feature>
<dbReference type="InterPro" id="IPR036514">
    <property type="entry name" value="SGNH_hydro_sf"/>
</dbReference>
<sequence length="335" mass="37238">MLWTIGILPAAVAFAHAAPAVQKTNGHSSDLGPSYGGNWPGWSGITHMFVFGDSYTTTGFEVNETQPSEVNPLGNPTYPGYTSSNGPNWVDFLTTTWNKTLVETVNLAYGGATVDAALIPQYLPTVLSLKQQVDGEYGPTYASRPGFFPWQPENTLFAVWIGINDINNAYHWANKSEVFDLDIKEYAGLVDTLYCNGARNFLFLNVPPIDRSPSTITNGASSPSIQRTDISEWNRNVSRIASNLSSTYQDATTFVFDTNKLFNQVLDDPCSYEATCAYKDTSDYCASYENGTPSWYTKYDNCTFAVDEYFWLNDLHPTFRVHNITAEEIARRLSA</sequence>
<organism evidence="3 4">
    <name type="scientific">Lecanosticta acicola</name>
    <dbReference type="NCBI Taxonomy" id="111012"/>
    <lineage>
        <taxon>Eukaryota</taxon>
        <taxon>Fungi</taxon>
        <taxon>Dikarya</taxon>
        <taxon>Ascomycota</taxon>
        <taxon>Pezizomycotina</taxon>
        <taxon>Dothideomycetes</taxon>
        <taxon>Dothideomycetidae</taxon>
        <taxon>Mycosphaerellales</taxon>
        <taxon>Mycosphaerellaceae</taxon>
        <taxon>Lecanosticta</taxon>
    </lineage>
</organism>
<dbReference type="EMBL" id="CAVMBE010000015">
    <property type="protein sequence ID" value="CAK3950086.1"/>
    <property type="molecule type" value="Genomic_DNA"/>
</dbReference>
<dbReference type="GO" id="GO:0016788">
    <property type="term" value="F:hydrolase activity, acting on ester bonds"/>
    <property type="evidence" value="ECO:0007669"/>
    <property type="project" value="InterPro"/>
</dbReference>
<name>A0AAI8YWB6_9PEZI</name>
<dbReference type="PANTHER" id="PTHR45648:SF85">
    <property type="entry name" value="A, PUTATIVE (AFU_ORTHOLOGUE AFUA_2G10760)-RELATED"/>
    <property type="match status" value="1"/>
</dbReference>
<proteinExistence type="predicted"/>
<dbReference type="CDD" id="cd01846">
    <property type="entry name" value="fatty_acyltransferase_like"/>
    <property type="match status" value="1"/>
</dbReference>
<protein>
    <submittedName>
        <fullName evidence="3">Carbohydrate esterase family 16</fullName>
    </submittedName>
</protein>
<dbReference type="SUPFAM" id="SSF52266">
    <property type="entry name" value="SGNH hydrolase"/>
    <property type="match status" value="1"/>
</dbReference>
<dbReference type="Proteomes" id="UP001296104">
    <property type="component" value="Unassembled WGS sequence"/>
</dbReference>
<evidence type="ECO:0000313" key="3">
    <source>
        <dbReference type="EMBL" id="CAK3950086.1"/>
    </source>
</evidence>
<evidence type="ECO:0000313" key="4">
    <source>
        <dbReference type="Proteomes" id="UP001296104"/>
    </source>
</evidence>
<dbReference type="AlphaFoldDB" id="A0AAI8YWB6"/>
<evidence type="ECO:0000256" key="2">
    <source>
        <dbReference type="SAM" id="SignalP"/>
    </source>
</evidence>
<comment type="caution">
    <text evidence="3">The sequence shown here is derived from an EMBL/GenBank/DDBJ whole genome shotgun (WGS) entry which is preliminary data.</text>
</comment>
<dbReference type="InterPro" id="IPR051058">
    <property type="entry name" value="GDSL_Est/Lipase"/>
</dbReference>
<evidence type="ECO:0000256" key="1">
    <source>
        <dbReference type="ARBA" id="ARBA00022801"/>
    </source>
</evidence>
<feature type="signal peptide" evidence="2">
    <location>
        <begin position="1"/>
        <end position="17"/>
    </location>
</feature>
<keyword evidence="4" id="KW-1185">Reference proteome</keyword>
<keyword evidence="2" id="KW-0732">Signal</keyword>
<dbReference type="Pfam" id="PF00657">
    <property type="entry name" value="Lipase_GDSL"/>
    <property type="match status" value="1"/>
</dbReference>
<dbReference type="Gene3D" id="3.40.50.1110">
    <property type="entry name" value="SGNH hydrolase"/>
    <property type="match status" value="1"/>
</dbReference>
<dbReference type="InterPro" id="IPR001087">
    <property type="entry name" value="GDSL"/>
</dbReference>
<gene>
    <name evidence="3" type="ORF">LECACI_7A003253</name>
</gene>
<accession>A0AAI8YWB6</accession>